<comment type="caution">
    <text evidence="1">The sequence shown here is derived from an EMBL/GenBank/DDBJ whole genome shotgun (WGS) entry which is preliminary data.</text>
</comment>
<dbReference type="RefSeq" id="WP_058441995.1">
    <property type="nucleotide sequence ID" value="NZ_CAAAHU010000005.1"/>
</dbReference>
<protein>
    <submittedName>
        <fullName evidence="1">Uncharacterized protein</fullName>
    </submittedName>
</protein>
<dbReference type="EMBL" id="LNXV01000029">
    <property type="protein sequence ID" value="KTC81481.1"/>
    <property type="molecule type" value="Genomic_DNA"/>
</dbReference>
<keyword evidence="2" id="KW-1185">Reference proteome</keyword>
<gene>
    <name evidence="1" type="ORF">Lbru_2001</name>
</gene>
<evidence type="ECO:0000313" key="2">
    <source>
        <dbReference type="Proteomes" id="UP000054742"/>
    </source>
</evidence>
<reference evidence="1 2" key="1">
    <citation type="submission" date="2015-11" db="EMBL/GenBank/DDBJ databases">
        <title>Genomic analysis of 38 Legionella species identifies large and diverse effector repertoires.</title>
        <authorList>
            <person name="Burstein D."/>
            <person name="Amaro F."/>
            <person name="Zusman T."/>
            <person name="Lifshitz Z."/>
            <person name="Cohen O."/>
            <person name="Gilbert J.A."/>
            <person name="Pupko T."/>
            <person name="Shuman H.A."/>
            <person name="Segal G."/>
        </authorList>
    </citation>
    <scope>NUCLEOTIDE SEQUENCE [LARGE SCALE GENOMIC DNA]</scope>
    <source>
        <strain evidence="1 2">ATCC 43878</strain>
    </source>
</reference>
<name>A0A0W0SEA6_9GAMM</name>
<dbReference type="PATRIC" id="fig|29422.6.peg.2133"/>
<dbReference type="AlphaFoldDB" id="A0A0W0SEA6"/>
<sequence>MISDLDKSVMNGDFSSTDSLIESQVSFKAISEKELQSLLNDFKGESLNLGELLDKNGYSRIIHNIQFDLPNNLKNVDLSGLSLKGCVIYNLHTCQNINLDRTDFSDVKIFDGFIDSAKLQNTKTAKFQGALIVSDDNIAKVLTPEQYNESSILETEKDLFFAQVSLISKFYNFFEKDGLNKIGLCMGLTFDRTTRILEDKLEDKSYVEGLKKLMETPIEDAKKHLKRFHSYALRINTTSRSTESKLSTLADVPVFRDYKKKMRTKHFLKFEKEQINDISFIDRLLSSCPEARVIGLGVGSEDGGHQFSLEVRRDKNDPSKILGFKIYDPNFYESKLLNKEQVEHQLKNLMRFYKNKYGPETQLYIDDLGEIVTVLGLLSAKKDKKNEIKSDGSQSKVIKNKDIHHLYNAIEKGNTEKVKQYIEAYQHIINDAANGNLRPQTGKILDFTLQVKPSSEIFELVINQLSDFPIFAKTSFICISAPNYIPSLKKVAIEKSYFNTIDKIIEISPASISQEDFITTIQNAVKTGVIEKNKESDLKIIEKHRDKFKLSKDDINKLLNPSAYKEQNPKMGADEVLLKDKSNNMKYSMRIERIEVVEREQNLAAVLKLLESEQLSNVRKKHPIIQNMIVIIQNTDTNDSKNILYNLSQIKDLIKKEELSKMASPAKKIIEIFDMGDATNFRFIREKLEEASEPELNFKEIMNTDRFYQIHTS</sequence>
<evidence type="ECO:0000313" key="1">
    <source>
        <dbReference type="EMBL" id="KTC81481.1"/>
    </source>
</evidence>
<proteinExistence type="predicted"/>
<dbReference type="Proteomes" id="UP000054742">
    <property type="component" value="Unassembled WGS sequence"/>
</dbReference>
<accession>A0A0W0SEA6</accession>
<organism evidence="1 2">
    <name type="scientific">Legionella brunensis</name>
    <dbReference type="NCBI Taxonomy" id="29422"/>
    <lineage>
        <taxon>Bacteria</taxon>
        <taxon>Pseudomonadati</taxon>
        <taxon>Pseudomonadota</taxon>
        <taxon>Gammaproteobacteria</taxon>
        <taxon>Legionellales</taxon>
        <taxon>Legionellaceae</taxon>
        <taxon>Legionella</taxon>
    </lineage>
</organism>